<dbReference type="EMBL" id="FRBD01000018">
    <property type="protein sequence ID" value="SHK97956.1"/>
    <property type="molecule type" value="Genomic_DNA"/>
</dbReference>
<reference evidence="1 2" key="1">
    <citation type="submission" date="2016-11" db="EMBL/GenBank/DDBJ databases">
        <authorList>
            <person name="Jaros S."/>
            <person name="Januszkiewicz K."/>
            <person name="Wedrychowicz H."/>
        </authorList>
    </citation>
    <scope>NUCLEOTIDE SEQUENCE [LARGE SCALE GENOMIC DNA]</scope>
    <source>
        <strain evidence="1 2">KHT3</strain>
    </source>
</reference>
<dbReference type="AlphaFoldDB" id="A0A1M6WWB2"/>
<organism evidence="1 2">
    <name type="scientific">Xylanibacter ruminicola</name>
    <name type="common">Prevotella ruminicola</name>
    <dbReference type="NCBI Taxonomy" id="839"/>
    <lineage>
        <taxon>Bacteria</taxon>
        <taxon>Pseudomonadati</taxon>
        <taxon>Bacteroidota</taxon>
        <taxon>Bacteroidia</taxon>
        <taxon>Bacteroidales</taxon>
        <taxon>Prevotellaceae</taxon>
        <taxon>Xylanibacter</taxon>
    </lineage>
</organism>
<sequence length="44" mass="5012">MVSTLSFCLVVCSSAAMKITRQQEIQNKQKKAKQKFKYQSESKG</sequence>
<gene>
    <name evidence="1" type="ORF">SAMN05216463_11831</name>
</gene>
<evidence type="ECO:0000313" key="1">
    <source>
        <dbReference type="EMBL" id="SHK97956.1"/>
    </source>
</evidence>
<evidence type="ECO:0000313" key="2">
    <source>
        <dbReference type="Proteomes" id="UP000184130"/>
    </source>
</evidence>
<name>A0A1M6WWB2_XYLRU</name>
<dbReference type="Proteomes" id="UP000184130">
    <property type="component" value="Unassembled WGS sequence"/>
</dbReference>
<proteinExistence type="predicted"/>
<accession>A0A1M6WWB2</accession>
<protein>
    <submittedName>
        <fullName evidence="1">Uncharacterized protein</fullName>
    </submittedName>
</protein>